<sequence>MIKDLGALSLFCSVEARPTSNDLLLSQQKYVIDPLSKHHMLDSKPVSTPIAAGSRLTLHDGSSFFDATKFRQVVGSLQHLRMTRPNISFTVNKLSQFMHGPLETHWGAVKRLLRYLNGTRDLGIRLLVDTPLTLHGFSDADWAGDPDDRCFTGRMVAYSSTEAEYHAIASATSEIQWIKSLLIYMLLLCSLSSHLVNGKLISLLTTVTKEQSEQSRFFICSIFKSQIDSQRGKRNGYFKFLYLNQFELVYGRDRATGTIVQGHIDVIHNLKIDQNDKSGGKNLGTFYHSSNEYEEDNNVYFKSESSPIASQNTNATKLATKRKPLTTGDKVAKEKNQQQFCENYIGDGYYALFSDSSAEFCDGLARFCGNYLGDIYYTRFCDSSAGHAAERANVARREGTNAVKDDLMW</sequence>
<dbReference type="CDD" id="cd09272">
    <property type="entry name" value="RNase_HI_RT_Ty1"/>
    <property type="match status" value="1"/>
</dbReference>
<dbReference type="EMBL" id="JACMSC010000006">
    <property type="protein sequence ID" value="KAG6518785.1"/>
    <property type="molecule type" value="Genomic_DNA"/>
</dbReference>
<dbReference type="PANTHER" id="PTHR11439">
    <property type="entry name" value="GAG-POL-RELATED RETROTRANSPOSON"/>
    <property type="match status" value="1"/>
</dbReference>
<dbReference type="PANTHER" id="PTHR11439:SF463">
    <property type="entry name" value="REVERSE TRANSCRIPTASE TY1_COPIA-TYPE DOMAIN-CONTAINING PROTEIN"/>
    <property type="match status" value="1"/>
</dbReference>
<dbReference type="Proteomes" id="UP000734854">
    <property type="component" value="Unassembled WGS sequence"/>
</dbReference>
<comment type="caution">
    <text evidence="1">The sequence shown here is derived from an EMBL/GenBank/DDBJ whole genome shotgun (WGS) entry which is preliminary data.</text>
</comment>
<keyword evidence="2" id="KW-1185">Reference proteome</keyword>
<evidence type="ECO:0000313" key="2">
    <source>
        <dbReference type="Proteomes" id="UP000734854"/>
    </source>
</evidence>
<evidence type="ECO:0000313" key="1">
    <source>
        <dbReference type="EMBL" id="KAG6518785.1"/>
    </source>
</evidence>
<protein>
    <submittedName>
        <fullName evidence="1">Uncharacterized protein</fullName>
    </submittedName>
</protein>
<name>A0A8J5HJX3_ZINOF</name>
<gene>
    <name evidence="1" type="ORF">ZIOFF_022266</name>
</gene>
<accession>A0A8J5HJX3</accession>
<reference evidence="1 2" key="1">
    <citation type="submission" date="2020-08" db="EMBL/GenBank/DDBJ databases">
        <title>Plant Genome Project.</title>
        <authorList>
            <person name="Zhang R.-G."/>
        </authorList>
    </citation>
    <scope>NUCLEOTIDE SEQUENCE [LARGE SCALE GENOMIC DNA]</scope>
    <source>
        <tissue evidence="1">Rhizome</tissue>
    </source>
</reference>
<organism evidence="1 2">
    <name type="scientific">Zingiber officinale</name>
    <name type="common">Ginger</name>
    <name type="synonym">Amomum zingiber</name>
    <dbReference type="NCBI Taxonomy" id="94328"/>
    <lineage>
        <taxon>Eukaryota</taxon>
        <taxon>Viridiplantae</taxon>
        <taxon>Streptophyta</taxon>
        <taxon>Embryophyta</taxon>
        <taxon>Tracheophyta</taxon>
        <taxon>Spermatophyta</taxon>
        <taxon>Magnoliopsida</taxon>
        <taxon>Liliopsida</taxon>
        <taxon>Zingiberales</taxon>
        <taxon>Zingiberaceae</taxon>
        <taxon>Zingiber</taxon>
    </lineage>
</organism>
<dbReference type="AlphaFoldDB" id="A0A8J5HJX3"/>
<proteinExistence type="predicted"/>